<reference evidence="5" key="1">
    <citation type="submission" date="2014-05" db="EMBL/GenBank/DDBJ databases">
        <authorList>
            <person name="Horn Fabian"/>
        </authorList>
    </citation>
    <scope>NUCLEOTIDE SEQUENCE</scope>
</reference>
<feature type="signal peptide" evidence="3">
    <location>
        <begin position="1"/>
        <end position="30"/>
    </location>
</feature>
<dbReference type="Pfam" id="PF13458">
    <property type="entry name" value="Peripla_BP_6"/>
    <property type="match status" value="1"/>
</dbReference>
<proteinExistence type="inferred from homology"/>
<feature type="domain" description="Leucine-binding protein" evidence="4">
    <location>
        <begin position="54"/>
        <end position="380"/>
    </location>
</feature>
<dbReference type="InterPro" id="IPR051010">
    <property type="entry name" value="BCAA_transport"/>
</dbReference>
<gene>
    <name evidence="6" type="ORF">J2Z30_004516</name>
    <name evidence="5" type="ORF">SIRAN9896</name>
</gene>
<evidence type="ECO:0000256" key="2">
    <source>
        <dbReference type="ARBA" id="ARBA00022729"/>
    </source>
</evidence>
<evidence type="ECO:0000313" key="5">
    <source>
        <dbReference type="EMBL" id="CDR17932.1"/>
    </source>
</evidence>
<dbReference type="InterPro" id="IPR028082">
    <property type="entry name" value="Peripla_BP_I"/>
</dbReference>
<dbReference type="SUPFAM" id="SSF53822">
    <property type="entry name" value="Periplasmic binding protein-like I"/>
    <property type="match status" value="1"/>
</dbReference>
<dbReference type="AlphaFoldDB" id="A0A061ADG3"/>
<dbReference type="EMBL" id="LK022848">
    <property type="protein sequence ID" value="CDR17932.1"/>
    <property type="molecule type" value="Genomic_DNA"/>
</dbReference>
<dbReference type="Proteomes" id="UP000756710">
    <property type="component" value="Unassembled WGS sequence"/>
</dbReference>
<comment type="similarity">
    <text evidence="1">Belongs to the leucine-binding protein family.</text>
</comment>
<sequence length="412" mass="42185">MSGKRIARSSFRAAASACTVLALTLVSACAGSDAATTGEAEKAELPVKKAQGKPIVIGMINNDSNAAGNFANVGQATRAAVKYINNNLGGAGGRPIRLEYCASNGTSAASANCAAQLLQEKPATVIGGLDLGSDGSIPVLAKAGVPYLSPTPTSSADLTSPTSFSFVAGSAPSQGAAATYAAKELKTKKAAVLFNENPQARLTAEKFVRNVLKAHGVSHVTMAPFSANETDMAGPLSHALKGGTDTVFGIMPEAGCVNVLKAKQSLASTANYFFSGNCAAPSVLKAGGSAAEGTYFPVSVQPANADTPDTKAFRSAMARYAPSVDLGVYPESAFGTAVTLSRVLAKIDKPDDPSAVMSALRGLKNQPTFVGPKVTCDGKQVKSLPSVCSDKVRIVKSENGELKDDAGRWYPE</sequence>
<protein>
    <submittedName>
        <fullName evidence="6">Branched-chain amino acid transport system substrate-binding protein</fullName>
    </submittedName>
    <submittedName>
        <fullName evidence="5">Lipoprotein</fullName>
    </submittedName>
</protein>
<dbReference type="Gene3D" id="3.40.50.2300">
    <property type="match status" value="2"/>
</dbReference>
<reference evidence="6 7" key="2">
    <citation type="submission" date="2021-03" db="EMBL/GenBank/DDBJ databases">
        <title>Genomic Encyclopedia of Type Strains, Phase IV (KMG-IV): sequencing the most valuable type-strain genomes for metagenomic binning, comparative biology and taxonomic classification.</title>
        <authorList>
            <person name="Goeker M."/>
        </authorList>
    </citation>
    <scope>NUCLEOTIDE SEQUENCE [LARGE SCALE GENOMIC DNA]</scope>
    <source>
        <strain evidence="6 7">DSM 41954</strain>
    </source>
</reference>
<dbReference type="CDD" id="cd06341">
    <property type="entry name" value="PBP1_ABC_ligand_binding-like"/>
    <property type="match status" value="1"/>
</dbReference>
<dbReference type="PANTHER" id="PTHR30483:SF6">
    <property type="entry name" value="PERIPLASMIC BINDING PROTEIN OF ABC TRANSPORTER FOR NATURAL AMINO ACIDS"/>
    <property type="match status" value="1"/>
</dbReference>
<keyword evidence="2 3" id="KW-0732">Signal</keyword>
<dbReference type="RefSeq" id="WP_044580535.1">
    <property type="nucleotide sequence ID" value="NZ_BAABDR010000100.1"/>
</dbReference>
<organism evidence="5">
    <name type="scientific">Streptomyces iranensis</name>
    <dbReference type="NCBI Taxonomy" id="576784"/>
    <lineage>
        <taxon>Bacteria</taxon>
        <taxon>Bacillati</taxon>
        <taxon>Actinomycetota</taxon>
        <taxon>Actinomycetes</taxon>
        <taxon>Kitasatosporales</taxon>
        <taxon>Streptomycetaceae</taxon>
        <taxon>Streptomyces</taxon>
        <taxon>Streptomyces violaceusniger group</taxon>
    </lineage>
</organism>
<dbReference type="GeneID" id="32472041"/>
<evidence type="ECO:0000256" key="1">
    <source>
        <dbReference type="ARBA" id="ARBA00010062"/>
    </source>
</evidence>
<evidence type="ECO:0000256" key="3">
    <source>
        <dbReference type="SAM" id="SignalP"/>
    </source>
</evidence>
<dbReference type="PROSITE" id="PS51257">
    <property type="entry name" value="PROKAR_LIPOPROTEIN"/>
    <property type="match status" value="1"/>
</dbReference>
<dbReference type="EMBL" id="JAGGLR010000012">
    <property type="protein sequence ID" value="MBP2063495.1"/>
    <property type="molecule type" value="Genomic_DNA"/>
</dbReference>
<evidence type="ECO:0000313" key="7">
    <source>
        <dbReference type="Proteomes" id="UP000756710"/>
    </source>
</evidence>
<evidence type="ECO:0000313" key="6">
    <source>
        <dbReference type="EMBL" id="MBP2063495.1"/>
    </source>
</evidence>
<accession>A0A061ADG3</accession>
<keyword evidence="5" id="KW-0449">Lipoprotein</keyword>
<dbReference type="InterPro" id="IPR028081">
    <property type="entry name" value="Leu-bd"/>
</dbReference>
<dbReference type="HOGENOM" id="CLU_047218_1_0_11"/>
<feature type="chain" id="PRO_5039142536" evidence="3">
    <location>
        <begin position="31"/>
        <end position="412"/>
    </location>
</feature>
<name>A0A061ADG3_9ACTN</name>
<dbReference type="PANTHER" id="PTHR30483">
    <property type="entry name" value="LEUCINE-SPECIFIC-BINDING PROTEIN"/>
    <property type="match status" value="1"/>
</dbReference>
<evidence type="ECO:0000259" key="4">
    <source>
        <dbReference type="Pfam" id="PF13458"/>
    </source>
</evidence>
<keyword evidence="7" id="KW-1185">Reference proteome</keyword>